<proteinExistence type="predicted"/>
<sequence length="127" mass="14518">HLWKVFGRNICIPCAGLKVCSAFTVRNNEFVKSTTSQRSKFQLQEILLEEVWLAAIRFLNKTVDIAKVSMDSTKEDQANQINLPTYFGIRTALRIKKVNLRKLEKKTQYTDLIINESQELGEALGTV</sequence>
<accession>A0ACA9SV47</accession>
<keyword evidence="2" id="KW-1185">Reference proteome</keyword>
<comment type="caution">
    <text evidence="1">The sequence shown here is derived from an EMBL/GenBank/DDBJ whole genome shotgun (WGS) entry which is preliminary data.</text>
</comment>
<evidence type="ECO:0000313" key="2">
    <source>
        <dbReference type="Proteomes" id="UP000789920"/>
    </source>
</evidence>
<name>A0ACA9SV47_9GLOM</name>
<feature type="non-terminal residue" evidence="1">
    <location>
        <position position="127"/>
    </location>
</feature>
<dbReference type="Proteomes" id="UP000789920">
    <property type="component" value="Unassembled WGS sequence"/>
</dbReference>
<organism evidence="1 2">
    <name type="scientific">Racocetra persica</name>
    <dbReference type="NCBI Taxonomy" id="160502"/>
    <lineage>
        <taxon>Eukaryota</taxon>
        <taxon>Fungi</taxon>
        <taxon>Fungi incertae sedis</taxon>
        <taxon>Mucoromycota</taxon>
        <taxon>Glomeromycotina</taxon>
        <taxon>Glomeromycetes</taxon>
        <taxon>Diversisporales</taxon>
        <taxon>Gigasporaceae</taxon>
        <taxon>Racocetra</taxon>
    </lineage>
</organism>
<dbReference type="EMBL" id="CAJVQC010164475">
    <property type="protein sequence ID" value="CAG8849231.1"/>
    <property type="molecule type" value="Genomic_DNA"/>
</dbReference>
<protein>
    <submittedName>
        <fullName evidence="1">9080_t:CDS:1</fullName>
    </submittedName>
</protein>
<evidence type="ECO:0000313" key="1">
    <source>
        <dbReference type="EMBL" id="CAG8849231.1"/>
    </source>
</evidence>
<gene>
    <name evidence="1" type="ORF">RPERSI_LOCUS35497</name>
</gene>
<feature type="non-terminal residue" evidence="1">
    <location>
        <position position="1"/>
    </location>
</feature>
<reference evidence="1" key="1">
    <citation type="submission" date="2021-06" db="EMBL/GenBank/DDBJ databases">
        <authorList>
            <person name="Kallberg Y."/>
            <person name="Tangrot J."/>
            <person name="Rosling A."/>
        </authorList>
    </citation>
    <scope>NUCLEOTIDE SEQUENCE</scope>
    <source>
        <strain evidence="1">MA461A</strain>
    </source>
</reference>